<evidence type="ECO:0000256" key="1">
    <source>
        <dbReference type="SAM" id="MobiDB-lite"/>
    </source>
</evidence>
<proteinExistence type="predicted"/>
<reference evidence="4" key="2">
    <citation type="journal article" date="2024" name="Plant">
        <title>Genomic evolution and insights into agronomic trait innovations of Sesamum species.</title>
        <authorList>
            <person name="Miao H."/>
            <person name="Wang L."/>
            <person name="Qu L."/>
            <person name="Liu H."/>
            <person name="Sun Y."/>
            <person name="Le M."/>
            <person name="Wang Q."/>
            <person name="Wei S."/>
            <person name="Zheng Y."/>
            <person name="Lin W."/>
            <person name="Duan Y."/>
            <person name="Cao H."/>
            <person name="Xiong S."/>
            <person name="Wang X."/>
            <person name="Wei L."/>
            <person name="Li C."/>
            <person name="Ma Q."/>
            <person name="Ju M."/>
            <person name="Zhao R."/>
            <person name="Li G."/>
            <person name="Mu C."/>
            <person name="Tian Q."/>
            <person name="Mei H."/>
            <person name="Zhang T."/>
            <person name="Gao T."/>
            <person name="Zhang H."/>
        </authorList>
    </citation>
    <scope>NUCLEOTIDE SEQUENCE</scope>
    <source>
        <strain evidence="4">KEN1</strain>
    </source>
</reference>
<sequence>MLNPVRGMEVKQLPEGRFLLRFNHIIDRNRAMAGCPWSFERNIMILNSIGTDENPMQVDLDWCDFFVHIHDLLLSKMNLGVATFIDNHIGKFRDMEMDDRGCAWGASLRIRVGLNVNAPLKRALKITTPLRGGHLVLFTYEHLPNFCYLCGWLGHIGKYCEVTFAEGFVDPGDNTPYGPWLRAPLSKSGQGKTKLSAGRDRVTPRQQVSGERSGKDIFGDFVNVHGASGEAGGKGPRMARISNPTDTDNSSMGRSKQPRD</sequence>
<dbReference type="InterPro" id="IPR025558">
    <property type="entry name" value="DUF4283"/>
</dbReference>
<dbReference type="InterPro" id="IPR025836">
    <property type="entry name" value="Zn_knuckle_CX2CX4HX4C"/>
</dbReference>
<dbReference type="Pfam" id="PF14111">
    <property type="entry name" value="DUF4283"/>
    <property type="match status" value="1"/>
</dbReference>
<feature type="region of interest" description="Disordered" evidence="1">
    <location>
        <begin position="182"/>
        <end position="260"/>
    </location>
</feature>
<dbReference type="PANTHER" id="PTHR31286">
    <property type="entry name" value="GLYCINE-RICH CELL WALL STRUCTURAL PROTEIN 1.8-LIKE"/>
    <property type="match status" value="1"/>
</dbReference>
<gene>
    <name evidence="4" type="ORF">Slati_3419500</name>
</gene>
<accession>A0AAW2UIT6</accession>
<dbReference type="EMBL" id="JACGWN010000012">
    <property type="protein sequence ID" value="KAL0415876.1"/>
    <property type="molecule type" value="Genomic_DNA"/>
</dbReference>
<dbReference type="PANTHER" id="PTHR31286:SF153">
    <property type="entry name" value="DUF4283 DOMAIN PROTEIN"/>
    <property type="match status" value="1"/>
</dbReference>
<feature type="domain" description="DUF4283" evidence="2">
    <location>
        <begin position="4"/>
        <end position="52"/>
    </location>
</feature>
<protein>
    <recommendedName>
        <fullName evidence="5">CCHC-type domain-containing protein</fullName>
    </recommendedName>
</protein>
<comment type="caution">
    <text evidence="4">The sequence shown here is derived from an EMBL/GenBank/DDBJ whole genome shotgun (WGS) entry which is preliminary data.</text>
</comment>
<name>A0AAW2UIT6_9LAMI</name>
<organism evidence="4">
    <name type="scientific">Sesamum latifolium</name>
    <dbReference type="NCBI Taxonomy" id="2727402"/>
    <lineage>
        <taxon>Eukaryota</taxon>
        <taxon>Viridiplantae</taxon>
        <taxon>Streptophyta</taxon>
        <taxon>Embryophyta</taxon>
        <taxon>Tracheophyta</taxon>
        <taxon>Spermatophyta</taxon>
        <taxon>Magnoliopsida</taxon>
        <taxon>eudicotyledons</taxon>
        <taxon>Gunneridae</taxon>
        <taxon>Pentapetalae</taxon>
        <taxon>asterids</taxon>
        <taxon>lamiids</taxon>
        <taxon>Lamiales</taxon>
        <taxon>Pedaliaceae</taxon>
        <taxon>Sesamum</taxon>
    </lineage>
</organism>
<feature type="domain" description="Zinc knuckle CX2CX4HX4C" evidence="3">
    <location>
        <begin position="116"/>
        <end position="161"/>
    </location>
</feature>
<evidence type="ECO:0000259" key="2">
    <source>
        <dbReference type="Pfam" id="PF14111"/>
    </source>
</evidence>
<evidence type="ECO:0000313" key="4">
    <source>
        <dbReference type="EMBL" id="KAL0415876.1"/>
    </source>
</evidence>
<dbReference type="Pfam" id="PF14392">
    <property type="entry name" value="zf-CCHC_4"/>
    <property type="match status" value="1"/>
</dbReference>
<evidence type="ECO:0008006" key="5">
    <source>
        <dbReference type="Google" id="ProtNLM"/>
    </source>
</evidence>
<dbReference type="InterPro" id="IPR040256">
    <property type="entry name" value="At4g02000-like"/>
</dbReference>
<reference evidence="4" key="1">
    <citation type="submission" date="2020-06" db="EMBL/GenBank/DDBJ databases">
        <authorList>
            <person name="Li T."/>
            <person name="Hu X."/>
            <person name="Zhang T."/>
            <person name="Song X."/>
            <person name="Zhang H."/>
            <person name="Dai N."/>
            <person name="Sheng W."/>
            <person name="Hou X."/>
            <person name="Wei L."/>
        </authorList>
    </citation>
    <scope>NUCLEOTIDE SEQUENCE</scope>
    <source>
        <strain evidence="4">KEN1</strain>
        <tissue evidence="4">Leaf</tissue>
    </source>
</reference>
<feature type="compositionally biased region" description="Polar residues" evidence="1">
    <location>
        <begin position="242"/>
        <end position="254"/>
    </location>
</feature>
<evidence type="ECO:0000259" key="3">
    <source>
        <dbReference type="Pfam" id="PF14392"/>
    </source>
</evidence>
<dbReference type="AlphaFoldDB" id="A0AAW2UIT6"/>